<evidence type="ECO:0000313" key="2">
    <source>
        <dbReference type="WBParaSite" id="MCU_002888-RA"/>
    </source>
</evidence>
<feature type="region of interest" description="Disordered" evidence="1">
    <location>
        <begin position="299"/>
        <end position="340"/>
    </location>
</feature>
<proteinExistence type="predicted"/>
<feature type="region of interest" description="Disordered" evidence="1">
    <location>
        <begin position="1"/>
        <end position="99"/>
    </location>
</feature>
<dbReference type="WBParaSite" id="MCU_002888-RA">
    <property type="protein sequence ID" value="MCU_002888-RA"/>
    <property type="gene ID" value="MCU_002888"/>
</dbReference>
<feature type="compositionally biased region" description="Low complexity" evidence="1">
    <location>
        <begin position="71"/>
        <end position="82"/>
    </location>
</feature>
<evidence type="ECO:0000256" key="1">
    <source>
        <dbReference type="SAM" id="MobiDB-lite"/>
    </source>
</evidence>
<sequence length="578" mass="64582">MSTNRANGLPVPGVKTSLRISKSLKHEPAGSNASSFASSLRNSTLRDSTKKRAWNSSNRISYRDSVAPLTSKSKPVPKSVPDSSRRLPRAPAKPSSISTSRYNVGLSAQAIPATRVTVRTMHTLKDLVDNFVQNLIQGTDQFDVQRLQQLHGLFATITKDQMKSFKLSALQQRQNEAKRNHPTKSPNDTLYQSLLWCLIFQASIDMLSNSSSICSSSNLLERAWEYVENLRKLFHPFIKHNAGGADYGKKSRIANVNLNQSNSTGGERSGDRVHRQPHIPEPVSSDESLVITSPIIPANRKSRSFGQNRHGVHEIGDTSPPRNTKSSKLPSTPYVQMSHSGSVSSRDAWVSTDSPLQIPSERCFIESNRVSVEVQTLPEMVDRSTQFSPSPSEETPSRIPQQPQLLDILNQYKTAKRQLATEATKYLAMFKQCHNLQNKLRLFQKSVSQQAPDYQQSTPVYTKKCAKRLVAEKDCAHHRMQKHSPVERYLLTAAENVGPFPPVTQCLPKVVYESSSLQAAKVHSEVVCMTTIEMPLLSLVDLQCFVDQAGETYTKKLTTKDRIVRAFPYKCRGLLKTK</sequence>
<feature type="compositionally biased region" description="Polar residues" evidence="1">
    <location>
        <begin position="31"/>
        <end position="46"/>
    </location>
</feature>
<accession>A0A5K3EUY4</accession>
<feature type="compositionally biased region" description="Polar residues" evidence="1">
    <location>
        <begin position="320"/>
        <end position="340"/>
    </location>
</feature>
<organism evidence="2">
    <name type="scientific">Mesocestoides corti</name>
    <name type="common">Flatworm</name>
    <dbReference type="NCBI Taxonomy" id="53468"/>
    <lineage>
        <taxon>Eukaryota</taxon>
        <taxon>Metazoa</taxon>
        <taxon>Spiralia</taxon>
        <taxon>Lophotrochozoa</taxon>
        <taxon>Platyhelminthes</taxon>
        <taxon>Cestoda</taxon>
        <taxon>Eucestoda</taxon>
        <taxon>Cyclophyllidea</taxon>
        <taxon>Mesocestoididae</taxon>
        <taxon>Mesocestoides</taxon>
    </lineage>
</organism>
<dbReference type="AlphaFoldDB" id="A0A5K3EUY4"/>
<reference evidence="2" key="1">
    <citation type="submission" date="2019-11" db="UniProtKB">
        <authorList>
            <consortium name="WormBaseParasite"/>
        </authorList>
    </citation>
    <scope>IDENTIFICATION</scope>
</reference>
<protein>
    <submittedName>
        <fullName evidence="2">FCH domain-containing protein</fullName>
    </submittedName>
</protein>
<feature type="region of interest" description="Disordered" evidence="1">
    <location>
        <begin position="258"/>
        <end position="287"/>
    </location>
</feature>
<name>A0A5K3EUY4_MESCO</name>